<comment type="caution">
    <text evidence="4">The sequence shown here is derived from an EMBL/GenBank/DDBJ whole genome shotgun (WGS) entry which is preliminary data.</text>
</comment>
<dbReference type="Pfam" id="PF01370">
    <property type="entry name" value="Epimerase"/>
    <property type="match status" value="1"/>
</dbReference>
<evidence type="ECO:0000313" key="4">
    <source>
        <dbReference type="EMBL" id="NKE45685.1"/>
    </source>
</evidence>
<dbReference type="EMBL" id="JAAVTX010000004">
    <property type="protein sequence ID" value="NKE45685.1"/>
    <property type="molecule type" value="Genomic_DNA"/>
</dbReference>
<keyword evidence="2" id="KW-0119">Carbohydrate metabolism</keyword>
<reference evidence="4 5" key="1">
    <citation type="submission" date="2020-03" db="EMBL/GenBank/DDBJ databases">
        <title>Roseomonas selenitidurans sp. nov. isolated from soil.</title>
        <authorList>
            <person name="Liu H."/>
        </authorList>
    </citation>
    <scope>NUCLEOTIDE SEQUENCE [LARGE SCALE GENOMIC DNA]</scope>
    <source>
        <strain evidence="4 5">JCM 15073</strain>
    </source>
</reference>
<evidence type="ECO:0000256" key="1">
    <source>
        <dbReference type="ARBA" id="ARBA00022857"/>
    </source>
</evidence>
<proteinExistence type="predicted"/>
<dbReference type="RefSeq" id="WP_168050215.1">
    <property type="nucleotide sequence ID" value="NZ_JAATJR010000004.1"/>
</dbReference>
<feature type="domain" description="NAD-dependent epimerase/dehydratase" evidence="3">
    <location>
        <begin position="3"/>
        <end position="220"/>
    </location>
</feature>
<gene>
    <name evidence="4" type="ORF">HB662_12920</name>
</gene>
<dbReference type="Proteomes" id="UP000765160">
    <property type="component" value="Unassembled WGS sequence"/>
</dbReference>
<dbReference type="InterPro" id="IPR001509">
    <property type="entry name" value="Epimerase_deHydtase"/>
</dbReference>
<dbReference type="Gene3D" id="3.90.25.10">
    <property type="entry name" value="UDP-galactose 4-epimerase, domain 1"/>
    <property type="match status" value="1"/>
</dbReference>
<dbReference type="InterPro" id="IPR036291">
    <property type="entry name" value="NAD(P)-bd_dom_sf"/>
</dbReference>
<dbReference type="SUPFAM" id="SSF51735">
    <property type="entry name" value="NAD(P)-binding Rossmann-fold domains"/>
    <property type="match status" value="1"/>
</dbReference>
<keyword evidence="5" id="KW-1185">Reference proteome</keyword>
<dbReference type="Gene3D" id="3.40.50.720">
    <property type="entry name" value="NAD(P)-binding Rossmann-like Domain"/>
    <property type="match status" value="1"/>
</dbReference>
<name>A0ABX1F025_9PROT</name>
<accession>A0ABX1F025</accession>
<organism evidence="4 5">
    <name type="scientific">Falsiroseomonas frigidaquae</name>
    <dbReference type="NCBI Taxonomy" id="487318"/>
    <lineage>
        <taxon>Bacteria</taxon>
        <taxon>Pseudomonadati</taxon>
        <taxon>Pseudomonadota</taxon>
        <taxon>Alphaproteobacteria</taxon>
        <taxon>Acetobacterales</taxon>
        <taxon>Roseomonadaceae</taxon>
        <taxon>Falsiroseomonas</taxon>
    </lineage>
</organism>
<protein>
    <submittedName>
        <fullName evidence="4">NAD-dependent epimerase/dehydratase family protein</fullName>
    </submittedName>
</protein>
<evidence type="ECO:0000256" key="2">
    <source>
        <dbReference type="ARBA" id="ARBA00023277"/>
    </source>
</evidence>
<keyword evidence="1" id="KW-0521">NADP</keyword>
<dbReference type="PANTHER" id="PTHR43103:SF3">
    <property type="entry name" value="ADP-L-GLYCERO-D-MANNO-HEPTOSE-6-EPIMERASE"/>
    <property type="match status" value="1"/>
</dbReference>
<dbReference type="PANTHER" id="PTHR43103">
    <property type="entry name" value="NUCLEOSIDE-DIPHOSPHATE-SUGAR EPIMERASE"/>
    <property type="match status" value="1"/>
</dbReference>
<evidence type="ECO:0000259" key="3">
    <source>
        <dbReference type="Pfam" id="PF01370"/>
    </source>
</evidence>
<sequence length="346" mass="36281">MQVTILGGGGFLGRRLAARLAADAAVGGQRITGLTLFDLHQPAPLEAPFPVRCLAGDVADASVLAQAIPPGTGLVVHLAAVVSAAAEADYDLGIRVNIAGTQALIDVCRKLVSDDRRAEGPEGLNRPPGQRPPRVVFTSSVASFDGGQAAMVPDEARQLPTNSYGAQKAIGELLLADATRRGFLDVVSIRLPTVMVRPGRPNRAASSFVSAVLREPLLGLPAQYPVAEDFRVWVCSPRRAVDWLAHAAGMDTAKLGRDRGINPPGLSASIAEMLAALEEVAGPQARALARHVPDAEVEAIVAGWPAAFAATRAPGLGFVRSEPLTEILRAFIADDLEATRRDREAG</sequence>
<evidence type="ECO:0000313" key="5">
    <source>
        <dbReference type="Proteomes" id="UP000765160"/>
    </source>
</evidence>